<dbReference type="EMBL" id="CP114040">
    <property type="protein sequence ID" value="WAS90055.1"/>
    <property type="molecule type" value="Genomic_DNA"/>
</dbReference>
<organism evidence="2 3">
    <name type="scientific">Nannocystis punicea</name>
    <dbReference type="NCBI Taxonomy" id="2995304"/>
    <lineage>
        <taxon>Bacteria</taxon>
        <taxon>Pseudomonadati</taxon>
        <taxon>Myxococcota</taxon>
        <taxon>Polyangia</taxon>
        <taxon>Nannocystales</taxon>
        <taxon>Nannocystaceae</taxon>
        <taxon>Nannocystis</taxon>
    </lineage>
</organism>
<evidence type="ECO:0000313" key="3">
    <source>
        <dbReference type="Proteomes" id="UP001164459"/>
    </source>
</evidence>
<dbReference type="RefSeq" id="WP_269032389.1">
    <property type="nucleotide sequence ID" value="NZ_CP114040.1"/>
</dbReference>
<reference evidence="2" key="1">
    <citation type="submission" date="2022-11" db="EMBL/GenBank/DDBJ databases">
        <title>Minimal conservation of predation-associated metabolite biosynthetic gene clusters underscores biosynthetic potential of Myxococcota including descriptions for ten novel species: Archangium lansinium sp. nov., Myxococcus landrumus sp. nov., Nannocystis bai.</title>
        <authorList>
            <person name="Ahearne A."/>
            <person name="Stevens C."/>
            <person name="Dowd S."/>
        </authorList>
    </citation>
    <scope>NUCLEOTIDE SEQUENCE</scope>
    <source>
        <strain evidence="2">Fl3</strain>
    </source>
</reference>
<gene>
    <name evidence="2" type="ORF">O0S08_28000</name>
</gene>
<accession>A0ABY7GSY1</accession>
<dbReference type="PROSITE" id="PS51257">
    <property type="entry name" value="PROKAR_LIPOPROTEIN"/>
    <property type="match status" value="1"/>
</dbReference>
<feature type="region of interest" description="Disordered" evidence="1">
    <location>
        <begin position="295"/>
        <end position="319"/>
    </location>
</feature>
<name>A0ABY7GSY1_9BACT</name>
<proteinExistence type="predicted"/>
<protein>
    <submittedName>
        <fullName evidence="2">Uncharacterized protein</fullName>
    </submittedName>
</protein>
<sequence>MSSRRLVTAVVVLLGCDRHEPAELAHAELMCADPSPAFGCPDPRAQPVAPSPIAAPSFAAPAAPADRRCGEAGELPTELPPDLAAGRTPIGSSILHPGDQLDIGATHLRYDASTTHGTHRVSRRGPGLHIEIDRGEVGPDAPWGNLVPLDPDERQPVRVGPYRFDLSTSAGDPPADLTVTVTRDLCPATAVVEPADAPRSLWLSTEGIRTHTYDVSGQFLQLALHGHGVAPHVSVTDRGYFYGLEPRPGVPHRLRVGARLVTIERVVPGPNTRFDGAWQADNDARLHVRARIEPLPPGPKIAPAAPTDPCTPSAERTTVPTQLQTAPKLLADHPLDRGKHLALGPFTVDYVTVELPPLGDGPYREKAQTVSHVRVLAAKPYEFVLDLRSGPRFVRHGEDLVRIDPDDSGDRVRVRRFGAVCPHERTLPAFKAPTYVWLGTFGHTDVRVPGRATIPLRLALRVDIDGPRLDLGSADASFSYPVRPDQIGLAFTLREHLVEIVDVVPALGTRHDGQRWQTDGAVPVVNVQLAVTPLPAP</sequence>
<dbReference type="Proteomes" id="UP001164459">
    <property type="component" value="Chromosome"/>
</dbReference>
<feature type="region of interest" description="Disordered" evidence="1">
    <location>
        <begin position="67"/>
        <end position="89"/>
    </location>
</feature>
<evidence type="ECO:0000313" key="2">
    <source>
        <dbReference type="EMBL" id="WAS90055.1"/>
    </source>
</evidence>
<keyword evidence="3" id="KW-1185">Reference proteome</keyword>
<evidence type="ECO:0000256" key="1">
    <source>
        <dbReference type="SAM" id="MobiDB-lite"/>
    </source>
</evidence>